<comment type="caution">
    <text evidence="2">The sequence shown here is derived from an EMBL/GenBank/DDBJ whole genome shotgun (WGS) entry which is preliminary data.</text>
</comment>
<name>K2G2U3_9BACT</name>
<feature type="domain" description="STAS" evidence="1">
    <location>
        <begin position="15"/>
        <end position="110"/>
    </location>
</feature>
<dbReference type="PROSITE" id="PS50801">
    <property type="entry name" value="STAS"/>
    <property type="match status" value="1"/>
</dbReference>
<evidence type="ECO:0000313" key="2">
    <source>
        <dbReference type="EMBL" id="EKE28592.1"/>
    </source>
</evidence>
<reference evidence="2" key="1">
    <citation type="journal article" date="2012" name="Science">
        <title>Fermentation, hydrogen, and sulfur metabolism in multiple uncultivated bacterial phyla.</title>
        <authorList>
            <person name="Wrighton K.C."/>
            <person name="Thomas B.C."/>
            <person name="Sharon I."/>
            <person name="Miller C.S."/>
            <person name="Castelle C.J."/>
            <person name="VerBerkmoes N.C."/>
            <person name="Wilkins M.J."/>
            <person name="Hettich R.L."/>
            <person name="Lipton M.S."/>
            <person name="Williams K.H."/>
            <person name="Long P.E."/>
            <person name="Banfield J.F."/>
        </authorList>
    </citation>
    <scope>NUCLEOTIDE SEQUENCE [LARGE SCALE GENOMIC DNA]</scope>
</reference>
<dbReference type="Gene3D" id="3.30.750.24">
    <property type="entry name" value="STAS domain"/>
    <property type="match status" value="1"/>
</dbReference>
<dbReference type="Pfam" id="PF01740">
    <property type="entry name" value="STAS"/>
    <property type="match status" value="1"/>
</dbReference>
<gene>
    <name evidence="2" type="ORF">ACD_3C00042G0007</name>
</gene>
<dbReference type="EMBL" id="AMFJ01000316">
    <property type="protein sequence ID" value="EKE28592.1"/>
    <property type="molecule type" value="Genomic_DNA"/>
</dbReference>
<proteinExistence type="predicted"/>
<sequence>MVQVFDFKIENWYHIFIFTWPLEQQFVERTFRKIEEMAKNRKIILDLSKVNFVNSTFIWYMYHLFETSRDIWWYMCFVNVNPHIQDAFNLTWIFDIIPYHRDVKAAFDKILIENKWLPK</sequence>
<protein>
    <recommendedName>
        <fullName evidence="1">STAS domain-containing protein</fullName>
    </recommendedName>
</protein>
<organism evidence="2">
    <name type="scientific">uncultured bacterium</name>
    <name type="common">gcode 4</name>
    <dbReference type="NCBI Taxonomy" id="1234023"/>
    <lineage>
        <taxon>Bacteria</taxon>
        <taxon>environmental samples</taxon>
    </lineage>
</organism>
<dbReference type="SUPFAM" id="SSF52091">
    <property type="entry name" value="SpoIIaa-like"/>
    <property type="match status" value="1"/>
</dbReference>
<accession>K2G2U3</accession>
<evidence type="ECO:0000259" key="1">
    <source>
        <dbReference type="PROSITE" id="PS50801"/>
    </source>
</evidence>
<dbReference type="InterPro" id="IPR002645">
    <property type="entry name" value="STAS_dom"/>
</dbReference>
<dbReference type="AlphaFoldDB" id="K2G2U3"/>
<dbReference type="CDD" id="cd07043">
    <property type="entry name" value="STAS_anti-anti-sigma_factors"/>
    <property type="match status" value="1"/>
</dbReference>
<dbReference type="InterPro" id="IPR036513">
    <property type="entry name" value="STAS_dom_sf"/>
</dbReference>